<protein>
    <recommendedName>
        <fullName evidence="2">histone acetyltransferase</fullName>
        <ecNumber evidence="2">2.3.1.48</ecNumber>
    </recommendedName>
</protein>
<dbReference type="EMBL" id="GCKF01047296">
    <property type="protein sequence ID" value="JAG93301.1"/>
    <property type="molecule type" value="Transcribed_RNA"/>
</dbReference>
<feature type="compositionally biased region" description="Polar residues" evidence="12">
    <location>
        <begin position="194"/>
        <end position="212"/>
    </location>
</feature>
<feature type="region of interest" description="Disordered" evidence="12">
    <location>
        <begin position="308"/>
        <end position="330"/>
    </location>
</feature>
<dbReference type="AlphaFoldDB" id="A0A0D6QSD8"/>
<proteinExistence type="predicted"/>
<dbReference type="InterPro" id="IPR000197">
    <property type="entry name" value="Znf_TAZ"/>
</dbReference>
<evidence type="ECO:0000259" key="13">
    <source>
        <dbReference type="PROSITE" id="PS50134"/>
    </source>
</evidence>
<keyword evidence="4" id="KW-0479">Metal-binding</keyword>
<dbReference type="Gene3D" id="1.20.1020.10">
    <property type="entry name" value="TAZ domain"/>
    <property type="match status" value="1"/>
</dbReference>
<dbReference type="GO" id="GO:0005667">
    <property type="term" value="C:transcription regulator complex"/>
    <property type="evidence" value="ECO:0007669"/>
    <property type="project" value="TreeGrafter"/>
</dbReference>
<feature type="compositionally biased region" description="Basic and acidic residues" evidence="12">
    <location>
        <begin position="464"/>
        <end position="481"/>
    </location>
</feature>
<keyword evidence="5" id="KW-0863">Zinc-finger</keyword>
<feature type="compositionally biased region" description="Low complexity" evidence="12">
    <location>
        <begin position="253"/>
        <end position="275"/>
    </location>
</feature>
<feature type="compositionally biased region" description="Polar residues" evidence="12">
    <location>
        <begin position="170"/>
        <end position="184"/>
    </location>
</feature>
<keyword evidence="6" id="KW-0862">Zinc</keyword>
<evidence type="ECO:0000256" key="12">
    <source>
        <dbReference type="SAM" id="MobiDB-lite"/>
    </source>
</evidence>
<dbReference type="GO" id="GO:0005634">
    <property type="term" value="C:nucleus"/>
    <property type="evidence" value="ECO:0007669"/>
    <property type="project" value="UniProtKB-SubCell"/>
</dbReference>
<evidence type="ECO:0000256" key="5">
    <source>
        <dbReference type="ARBA" id="ARBA00022771"/>
    </source>
</evidence>
<evidence type="ECO:0000256" key="2">
    <source>
        <dbReference type="ARBA" id="ARBA00013184"/>
    </source>
</evidence>
<feature type="compositionally biased region" description="Low complexity" evidence="12">
    <location>
        <begin position="108"/>
        <end position="130"/>
    </location>
</feature>
<evidence type="ECO:0000256" key="11">
    <source>
        <dbReference type="ARBA" id="ARBA00048017"/>
    </source>
</evidence>
<feature type="domain" description="TAZ-type" evidence="13">
    <location>
        <begin position="333"/>
        <end position="414"/>
    </location>
</feature>
<dbReference type="GO" id="GO:0045944">
    <property type="term" value="P:positive regulation of transcription by RNA polymerase II"/>
    <property type="evidence" value="ECO:0007669"/>
    <property type="project" value="TreeGrafter"/>
</dbReference>
<dbReference type="PANTHER" id="PTHR13808">
    <property type="entry name" value="CBP/P300-RELATED"/>
    <property type="match status" value="1"/>
</dbReference>
<dbReference type="InterPro" id="IPR013178">
    <property type="entry name" value="Histone_AcTrfase_Rtt109/CBP"/>
</dbReference>
<feature type="compositionally biased region" description="Gly residues" evidence="12">
    <location>
        <begin position="313"/>
        <end position="322"/>
    </location>
</feature>
<keyword evidence="7" id="KW-0156">Chromatin regulator</keyword>
<feature type="region of interest" description="Disordered" evidence="12">
    <location>
        <begin position="451"/>
        <end position="485"/>
    </location>
</feature>
<dbReference type="GO" id="GO:0008270">
    <property type="term" value="F:zinc ion binding"/>
    <property type="evidence" value="ECO:0007669"/>
    <property type="project" value="UniProtKB-KW"/>
</dbReference>
<dbReference type="GO" id="GO:0000123">
    <property type="term" value="C:histone acetyltransferase complex"/>
    <property type="evidence" value="ECO:0007669"/>
    <property type="project" value="TreeGrafter"/>
</dbReference>
<evidence type="ECO:0000256" key="3">
    <source>
        <dbReference type="ARBA" id="ARBA00022679"/>
    </source>
</evidence>
<reference evidence="14" key="1">
    <citation type="submission" date="2015-03" db="EMBL/GenBank/DDBJ databases">
        <title>A transcriptome of Araucaria cunninghamii, an australian fine timber species.</title>
        <authorList>
            <person name="Jing Yi C.J.Y."/>
            <person name="Yin San L.Y.S."/>
            <person name="Abdul Karim S.S."/>
            <person name="Wan Azmi N.N."/>
            <person name="Hercus R.R."/>
            <person name="Croft L.L."/>
        </authorList>
    </citation>
    <scope>NUCLEOTIDE SEQUENCE</scope>
    <source>
        <strain evidence="14">MI0301</strain>
        <tissue evidence="14">Leaf</tissue>
    </source>
</reference>
<evidence type="ECO:0000256" key="10">
    <source>
        <dbReference type="ARBA" id="ARBA00023242"/>
    </source>
</evidence>
<evidence type="ECO:0000256" key="8">
    <source>
        <dbReference type="ARBA" id="ARBA00023015"/>
    </source>
</evidence>
<feature type="compositionally biased region" description="Low complexity" evidence="12">
    <location>
        <begin position="65"/>
        <end position="74"/>
    </location>
</feature>
<dbReference type="SMART" id="SM00551">
    <property type="entry name" value="ZnF_TAZ"/>
    <property type="match status" value="1"/>
</dbReference>
<keyword evidence="9" id="KW-0804">Transcription</keyword>
<evidence type="ECO:0000256" key="7">
    <source>
        <dbReference type="ARBA" id="ARBA00022853"/>
    </source>
</evidence>
<name>A0A0D6QSD8_ARACU</name>
<accession>A0A0D6QSD8</accession>
<keyword evidence="10" id="KW-0539">Nucleus</keyword>
<feature type="compositionally biased region" description="Low complexity" evidence="12">
    <location>
        <begin position="89"/>
        <end position="100"/>
    </location>
</feature>
<dbReference type="InterPro" id="IPR035898">
    <property type="entry name" value="TAZ_dom_sf"/>
</dbReference>
<feature type="region of interest" description="Disordered" evidence="12">
    <location>
        <begin position="32"/>
        <end position="130"/>
    </location>
</feature>
<dbReference type="PROSITE" id="PS50134">
    <property type="entry name" value="ZF_TAZ"/>
    <property type="match status" value="1"/>
</dbReference>
<evidence type="ECO:0000256" key="9">
    <source>
        <dbReference type="ARBA" id="ARBA00023163"/>
    </source>
</evidence>
<feature type="region of interest" description="Disordered" evidence="12">
    <location>
        <begin position="165"/>
        <end position="184"/>
    </location>
</feature>
<dbReference type="SUPFAM" id="SSF57933">
    <property type="entry name" value="TAZ domain"/>
    <property type="match status" value="1"/>
</dbReference>
<evidence type="ECO:0000256" key="6">
    <source>
        <dbReference type="ARBA" id="ARBA00022833"/>
    </source>
</evidence>
<comment type="subcellular location">
    <subcellularLocation>
        <location evidence="1">Nucleus</location>
    </subcellularLocation>
</comment>
<evidence type="ECO:0000256" key="1">
    <source>
        <dbReference type="ARBA" id="ARBA00004123"/>
    </source>
</evidence>
<keyword evidence="3" id="KW-0808">Transferase</keyword>
<dbReference type="EC" id="2.3.1.48" evidence="2"/>
<keyword evidence="8" id="KW-0805">Transcription regulation</keyword>
<dbReference type="GO" id="GO:0003713">
    <property type="term" value="F:transcription coactivator activity"/>
    <property type="evidence" value="ECO:0007669"/>
    <property type="project" value="TreeGrafter"/>
</dbReference>
<dbReference type="GO" id="GO:0004402">
    <property type="term" value="F:histone acetyltransferase activity"/>
    <property type="evidence" value="ECO:0007669"/>
    <property type="project" value="InterPro"/>
</dbReference>
<dbReference type="PANTHER" id="PTHR13808:SF1">
    <property type="entry name" value="HISTONE ACETYLTRANSFERASE"/>
    <property type="match status" value="1"/>
</dbReference>
<feature type="region of interest" description="Disordered" evidence="12">
    <location>
        <begin position="194"/>
        <end position="217"/>
    </location>
</feature>
<evidence type="ECO:0000313" key="14">
    <source>
        <dbReference type="EMBL" id="JAG93301.1"/>
    </source>
</evidence>
<dbReference type="GO" id="GO:0031490">
    <property type="term" value="F:chromatin DNA binding"/>
    <property type="evidence" value="ECO:0007669"/>
    <property type="project" value="TreeGrafter"/>
</dbReference>
<sequence length="570" mass="62815">MAPLAGDGYAMDAADLAGSGNLYATASSGRVAATNSLNGNPLGLQPTKMIPVPGLPSQEQKLPTQEQGQQNQSQNAGVPHGLSILPRGQLHQSQQQQQQKFQHHHNQHQQQGHQYQTHSHQQVQHLQLQQQMSVEKKGIVQNQSESMVSGEKQGGVEARLVEASQRELPDQNSFSLPPSEQQKLPVNDPLVQQSEVSNDNPLKSQQLSPEQSQKLHKLQALSNEEQKRQSFNVYNDLPAQVKSEVSLQREQELQSQEKLQLSQQSQSFIEDQQPPQQEPPQVRDQEMTQQHQPCQQVLGNGAVLSASSQQGCGTTGAAGGPPAGNVQHNDNADQRKMQYAKHQRWLLFLRHASKCTVPEGQCQTPHCSIARELWAHITQCRDRQCSYPRCHASRTLLSHHQRCRDRNCPLCGPVRELLMRQRANVQCQSSNPGASDFVNAVSKSSNLNATVGNNINLPSSSRTSIHDKTKDQEPPMKKAKIEPTSPSYAQQQLENTLASVINPSEMQGFNQMQTQGFQPSGHDAGLVKVEVSQSIKSDAAPMKIDQVVDSEQVPCHKSAENVACLGQQSG</sequence>
<feature type="compositionally biased region" description="Polar residues" evidence="12">
    <location>
        <begin position="451"/>
        <end position="463"/>
    </location>
</feature>
<evidence type="ECO:0000256" key="4">
    <source>
        <dbReference type="ARBA" id="ARBA00022723"/>
    </source>
</evidence>
<feature type="region of interest" description="Disordered" evidence="12">
    <location>
        <begin position="253"/>
        <end position="292"/>
    </location>
</feature>
<dbReference type="Pfam" id="PF02135">
    <property type="entry name" value="zf-TAZ"/>
    <property type="match status" value="1"/>
</dbReference>
<organism evidence="14">
    <name type="scientific">Araucaria cunninghamii</name>
    <name type="common">Hoop pine</name>
    <name type="synonym">Moreton Bay pine</name>
    <dbReference type="NCBI Taxonomy" id="56994"/>
    <lineage>
        <taxon>Eukaryota</taxon>
        <taxon>Viridiplantae</taxon>
        <taxon>Streptophyta</taxon>
        <taxon>Embryophyta</taxon>
        <taxon>Tracheophyta</taxon>
        <taxon>Spermatophyta</taxon>
        <taxon>Pinopsida</taxon>
        <taxon>Pinidae</taxon>
        <taxon>Conifers II</taxon>
        <taxon>Araucariales</taxon>
        <taxon>Araucariaceae</taxon>
        <taxon>Araucaria</taxon>
    </lineage>
</organism>
<comment type="catalytic activity">
    <reaction evidence="11">
        <text>L-lysyl-[protein] + acetyl-CoA = N(6)-acetyl-L-lysyl-[protein] + CoA + H(+)</text>
        <dbReference type="Rhea" id="RHEA:45948"/>
        <dbReference type="Rhea" id="RHEA-COMP:9752"/>
        <dbReference type="Rhea" id="RHEA-COMP:10731"/>
        <dbReference type="ChEBI" id="CHEBI:15378"/>
        <dbReference type="ChEBI" id="CHEBI:29969"/>
        <dbReference type="ChEBI" id="CHEBI:57287"/>
        <dbReference type="ChEBI" id="CHEBI:57288"/>
        <dbReference type="ChEBI" id="CHEBI:61930"/>
        <dbReference type="EC" id="2.3.1.48"/>
    </reaction>
</comment>